<feature type="compositionally biased region" description="Basic residues" evidence="1">
    <location>
        <begin position="29"/>
        <end position="38"/>
    </location>
</feature>
<dbReference type="EMBL" id="MNAD01000820">
    <property type="protein sequence ID" value="OJT10085.1"/>
    <property type="molecule type" value="Genomic_DNA"/>
</dbReference>
<feature type="compositionally biased region" description="Polar residues" evidence="1">
    <location>
        <begin position="44"/>
        <end position="55"/>
    </location>
</feature>
<evidence type="ECO:0000313" key="2">
    <source>
        <dbReference type="EMBL" id="OJT10085.1"/>
    </source>
</evidence>
<name>A0A1M2VR66_TRAPU</name>
<comment type="caution">
    <text evidence="2">The sequence shown here is derived from an EMBL/GenBank/DDBJ whole genome shotgun (WGS) entry which is preliminary data.</text>
</comment>
<evidence type="ECO:0000256" key="1">
    <source>
        <dbReference type="SAM" id="MobiDB-lite"/>
    </source>
</evidence>
<feature type="region of interest" description="Disordered" evidence="1">
    <location>
        <begin position="1"/>
        <end position="58"/>
    </location>
</feature>
<proteinExistence type="predicted"/>
<sequence>MSIPRSQSVPHVGALKITTTDLPGPGPRTRTHLPRHRSAVAVSGSIQPPLSSLYSPRSEREDPFSLGGFFPAPLGTFENSPVEHEWDWLHAADDAAAGTHRSPRASARSGLVSPISEDDEWEVRTPGSAFADAGDALARDAILREDKMGILALSGMSPLPLPSFAYDVEHGS</sequence>
<keyword evidence="3" id="KW-1185">Reference proteome</keyword>
<dbReference type="Proteomes" id="UP000184267">
    <property type="component" value="Unassembled WGS sequence"/>
</dbReference>
<evidence type="ECO:0000313" key="3">
    <source>
        <dbReference type="Proteomes" id="UP000184267"/>
    </source>
</evidence>
<dbReference type="AlphaFoldDB" id="A0A1M2VR66"/>
<gene>
    <name evidence="2" type="ORF">TRAPUB_13441</name>
</gene>
<accession>A0A1M2VR66</accession>
<organism evidence="2 3">
    <name type="scientific">Trametes pubescens</name>
    <name type="common">White-rot fungus</name>
    <dbReference type="NCBI Taxonomy" id="154538"/>
    <lineage>
        <taxon>Eukaryota</taxon>
        <taxon>Fungi</taxon>
        <taxon>Dikarya</taxon>
        <taxon>Basidiomycota</taxon>
        <taxon>Agaricomycotina</taxon>
        <taxon>Agaricomycetes</taxon>
        <taxon>Polyporales</taxon>
        <taxon>Polyporaceae</taxon>
        <taxon>Trametes</taxon>
    </lineage>
</organism>
<dbReference type="OrthoDB" id="3205299at2759"/>
<reference evidence="2 3" key="1">
    <citation type="submission" date="2016-10" db="EMBL/GenBank/DDBJ databases">
        <title>Genome sequence of the basidiomycete white-rot fungus Trametes pubescens.</title>
        <authorList>
            <person name="Makela M.R."/>
            <person name="Granchi Z."/>
            <person name="Peng M."/>
            <person name="De Vries R.P."/>
            <person name="Grigoriev I."/>
            <person name="Riley R."/>
            <person name="Hilden K."/>
        </authorList>
    </citation>
    <scope>NUCLEOTIDE SEQUENCE [LARGE SCALE GENOMIC DNA]</scope>
    <source>
        <strain evidence="2 3">FBCC735</strain>
    </source>
</reference>
<protein>
    <submittedName>
        <fullName evidence="2">Uncharacterized protein</fullName>
    </submittedName>
</protein>